<dbReference type="Proteomes" id="UP000828048">
    <property type="component" value="Chromosome 11"/>
</dbReference>
<keyword evidence="2" id="KW-1185">Reference proteome</keyword>
<sequence>MERVYQNHPEVAFASDSDEDPQSYVLRNEPSNHIGSVQFGSNHDFRPTQYGPTPFLRPPGVYIINSYPPYGHDNMNAANLLTYGSQYNYLQQPIFQRNPRKFQDGLLAAKNFYNRGEPAAKCFRGQHIQRPELFYGNSRWFSSGDNTYAKYQSNVHNEGHPFTESCFFPSAQRNENFSALNQDTVNGFSQAGCKSGWDSNLVDDRGTQNTYHEANLTQSNILPMQQGSMQENFPLPEDHTLYSLSKGAYGDAGNISEDIDRDFEGYDADTEPVGQNYSQQQHGNENGEETNPTEPSVVPLRTSQSTIRAKQKGQQGNTQRIKSIQSIRDRAPRVRVGNRKVSVPRLVYLMKAKAQLVASRSKKCTTPTSPTPIDHITWDGFDEESESAEQNCPLCDKDLSYAPTEDDYGYLDELINEPPNLPVVAVLSCGHVFHSECLELNIPEELSADPPCFLCLSYGD</sequence>
<dbReference type="EMBL" id="CM037161">
    <property type="protein sequence ID" value="KAH7853956.1"/>
    <property type="molecule type" value="Genomic_DNA"/>
</dbReference>
<gene>
    <name evidence="1" type="ORF">Vadar_008493</name>
</gene>
<proteinExistence type="predicted"/>
<evidence type="ECO:0000313" key="1">
    <source>
        <dbReference type="EMBL" id="KAH7853956.1"/>
    </source>
</evidence>
<accession>A0ACB7YK54</accession>
<reference evidence="1 2" key="1">
    <citation type="journal article" date="2021" name="Hortic Res">
        <title>High-quality reference genome and annotation aids understanding of berry development for evergreen blueberry (Vaccinium darrowii).</title>
        <authorList>
            <person name="Yu J."/>
            <person name="Hulse-Kemp A.M."/>
            <person name="Babiker E."/>
            <person name="Staton M."/>
        </authorList>
    </citation>
    <scope>NUCLEOTIDE SEQUENCE [LARGE SCALE GENOMIC DNA]</scope>
    <source>
        <strain evidence="2">cv. NJ 8807/NJ 8810</strain>
        <tissue evidence="1">Young leaf</tissue>
    </source>
</reference>
<protein>
    <submittedName>
        <fullName evidence="1">Uncharacterized protein</fullName>
    </submittedName>
</protein>
<organism evidence="1 2">
    <name type="scientific">Vaccinium darrowii</name>
    <dbReference type="NCBI Taxonomy" id="229202"/>
    <lineage>
        <taxon>Eukaryota</taxon>
        <taxon>Viridiplantae</taxon>
        <taxon>Streptophyta</taxon>
        <taxon>Embryophyta</taxon>
        <taxon>Tracheophyta</taxon>
        <taxon>Spermatophyta</taxon>
        <taxon>Magnoliopsida</taxon>
        <taxon>eudicotyledons</taxon>
        <taxon>Gunneridae</taxon>
        <taxon>Pentapetalae</taxon>
        <taxon>asterids</taxon>
        <taxon>Ericales</taxon>
        <taxon>Ericaceae</taxon>
        <taxon>Vaccinioideae</taxon>
        <taxon>Vaccinieae</taxon>
        <taxon>Vaccinium</taxon>
    </lineage>
</organism>
<comment type="caution">
    <text evidence="1">The sequence shown here is derived from an EMBL/GenBank/DDBJ whole genome shotgun (WGS) entry which is preliminary data.</text>
</comment>
<evidence type="ECO:0000313" key="2">
    <source>
        <dbReference type="Proteomes" id="UP000828048"/>
    </source>
</evidence>
<name>A0ACB7YK54_9ERIC</name>